<proteinExistence type="predicted"/>
<feature type="compositionally biased region" description="Basic and acidic residues" evidence="1">
    <location>
        <begin position="1"/>
        <end position="11"/>
    </location>
</feature>
<keyword evidence="4" id="KW-1185">Reference proteome</keyword>
<feature type="compositionally biased region" description="Basic and acidic residues" evidence="1">
    <location>
        <begin position="35"/>
        <end position="46"/>
    </location>
</feature>
<accession>A0ABY5DW96</accession>
<keyword evidence="2" id="KW-0472">Membrane</keyword>
<evidence type="ECO:0000313" key="4">
    <source>
        <dbReference type="Proteomes" id="UP001056035"/>
    </source>
</evidence>
<dbReference type="Proteomes" id="UP001056035">
    <property type="component" value="Chromosome"/>
</dbReference>
<reference evidence="3 4" key="1">
    <citation type="submission" date="2022-06" db="EMBL/GenBank/DDBJ databases">
        <title>Paraconexibacter antarcticus.</title>
        <authorList>
            <person name="Kim C.S."/>
        </authorList>
    </citation>
    <scope>NUCLEOTIDE SEQUENCE [LARGE SCALE GENOMIC DNA]</scope>
    <source>
        <strain evidence="3 4">02-257</strain>
    </source>
</reference>
<dbReference type="CDD" id="cd02966">
    <property type="entry name" value="TlpA_like_family"/>
    <property type="match status" value="1"/>
</dbReference>
<keyword evidence="2" id="KW-1133">Transmembrane helix</keyword>
<dbReference type="InterPro" id="IPR036249">
    <property type="entry name" value="Thioredoxin-like_sf"/>
</dbReference>
<feature type="region of interest" description="Disordered" evidence="1">
    <location>
        <begin position="1"/>
        <end position="73"/>
    </location>
</feature>
<name>A0ABY5DW96_9ACTN</name>
<dbReference type="SUPFAM" id="SSF52833">
    <property type="entry name" value="Thioredoxin-like"/>
    <property type="match status" value="1"/>
</dbReference>
<feature type="transmembrane region" description="Helical" evidence="2">
    <location>
        <begin position="76"/>
        <end position="96"/>
    </location>
</feature>
<dbReference type="RefSeq" id="WP_254572433.1">
    <property type="nucleotide sequence ID" value="NZ_CP098502.1"/>
</dbReference>
<sequence>MSDPEKPRDDGPLGFGPDPGRPGAARDTSGPLAADPDRYAHRRDPDLEAYGISTDTPPDLTRKPPPPRPPVGTTKYTWFVGVVAILLIAYVSVNTITSKGPGSRGVAVGTVTPPFAAPLATSDLAGDVNVARRTNQGRAGHVRACSIHRPDVLTICDLYRDRPVVLAFFATRGSSCGRELDTLERLHRGRDDFAVAAIAIRGSRGDVRKEIARRGWTFPVGYDHDGVLANLYSVAICPQLTYIRRGGVVAGTSFGEQPPGRLKARIDALVAGRPIPAKDV</sequence>
<gene>
    <name evidence="3" type="ORF">NBH00_05955</name>
</gene>
<evidence type="ECO:0000313" key="3">
    <source>
        <dbReference type="EMBL" id="UTI65755.1"/>
    </source>
</evidence>
<organism evidence="3 4">
    <name type="scientific">Paraconexibacter antarcticus</name>
    <dbReference type="NCBI Taxonomy" id="2949664"/>
    <lineage>
        <taxon>Bacteria</taxon>
        <taxon>Bacillati</taxon>
        <taxon>Actinomycetota</taxon>
        <taxon>Thermoleophilia</taxon>
        <taxon>Solirubrobacterales</taxon>
        <taxon>Paraconexibacteraceae</taxon>
        <taxon>Paraconexibacter</taxon>
    </lineage>
</organism>
<dbReference type="EMBL" id="CP098502">
    <property type="protein sequence ID" value="UTI65755.1"/>
    <property type="molecule type" value="Genomic_DNA"/>
</dbReference>
<evidence type="ECO:0000256" key="2">
    <source>
        <dbReference type="SAM" id="Phobius"/>
    </source>
</evidence>
<evidence type="ECO:0000256" key="1">
    <source>
        <dbReference type="SAM" id="MobiDB-lite"/>
    </source>
</evidence>
<dbReference type="Gene3D" id="3.40.30.10">
    <property type="entry name" value="Glutaredoxin"/>
    <property type="match status" value="1"/>
</dbReference>
<protein>
    <submittedName>
        <fullName evidence="3">TlpA family protein disulfide reductase</fullName>
    </submittedName>
</protein>
<keyword evidence="2" id="KW-0812">Transmembrane</keyword>